<accession>A0A8S4NU28</accession>
<dbReference type="AlphaFoldDB" id="A0A8S4NU28"/>
<evidence type="ECO:0000313" key="3">
    <source>
        <dbReference type="Proteomes" id="UP000749559"/>
    </source>
</evidence>
<reference evidence="2" key="1">
    <citation type="submission" date="2022-03" db="EMBL/GenBank/DDBJ databases">
        <authorList>
            <person name="Martin C."/>
        </authorList>
    </citation>
    <scope>NUCLEOTIDE SEQUENCE</scope>
</reference>
<feature type="non-terminal residue" evidence="2">
    <location>
        <position position="100"/>
    </location>
</feature>
<keyword evidence="3" id="KW-1185">Reference proteome</keyword>
<gene>
    <name evidence="2" type="ORF">OFUS_LOCUS10808</name>
</gene>
<feature type="region of interest" description="Disordered" evidence="1">
    <location>
        <begin position="62"/>
        <end position="100"/>
    </location>
</feature>
<name>A0A8S4NU28_OWEFU</name>
<comment type="caution">
    <text evidence="2">The sequence shown here is derived from an EMBL/GenBank/DDBJ whole genome shotgun (WGS) entry which is preliminary data.</text>
</comment>
<dbReference type="Proteomes" id="UP000749559">
    <property type="component" value="Unassembled WGS sequence"/>
</dbReference>
<dbReference type="EMBL" id="CAIIXF020000005">
    <property type="protein sequence ID" value="CAH1784650.1"/>
    <property type="molecule type" value="Genomic_DNA"/>
</dbReference>
<evidence type="ECO:0000256" key="1">
    <source>
        <dbReference type="SAM" id="MobiDB-lite"/>
    </source>
</evidence>
<sequence>FFNPMYQSASVCFNVDDDNHEADNDVHLEAIARCKEEDRESSDKPTRTSSVSFAPVVSVSEFQSHEAKDKQGSLLRSVLTRRKPSLKMQPESDFIETERG</sequence>
<proteinExistence type="predicted"/>
<organism evidence="2 3">
    <name type="scientific">Owenia fusiformis</name>
    <name type="common">Polychaete worm</name>
    <dbReference type="NCBI Taxonomy" id="6347"/>
    <lineage>
        <taxon>Eukaryota</taxon>
        <taxon>Metazoa</taxon>
        <taxon>Spiralia</taxon>
        <taxon>Lophotrochozoa</taxon>
        <taxon>Annelida</taxon>
        <taxon>Polychaeta</taxon>
        <taxon>Sedentaria</taxon>
        <taxon>Canalipalpata</taxon>
        <taxon>Sabellida</taxon>
        <taxon>Oweniida</taxon>
        <taxon>Oweniidae</taxon>
        <taxon>Owenia</taxon>
    </lineage>
</organism>
<protein>
    <submittedName>
        <fullName evidence="2">Uncharacterized protein</fullName>
    </submittedName>
</protein>
<feature type="non-terminal residue" evidence="2">
    <location>
        <position position="1"/>
    </location>
</feature>
<evidence type="ECO:0000313" key="2">
    <source>
        <dbReference type="EMBL" id="CAH1784650.1"/>
    </source>
</evidence>